<evidence type="ECO:0000313" key="2">
    <source>
        <dbReference type="EMBL" id="MEO3942067.1"/>
    </source>
</evidence>
<protein>
    <submittedName>
        <fullName evidence="2">Uncharacterized protein</fullName>
    </submittedName>
</protein>
<feature type="region of interest" description="Disordered" evidence="1">
    <location>
        <begin position="69"/>
        <end position="90"/>
    </location>
</feature>
<gene>
    <name evidence="2" type="ORF">V3C41_13380</name>
</gene>
<comment type="caution">
    <text evidence="2">The sequence shown here is derived from an EMBL/GenBank/DDBJ whole genome shotgun (WGS) entry which is preliminary data.</text>
</comment>
<name>A0ABV0GTX7_PAENI</name>
<organism evidence="2 3">
    <name type="scientific">Paenarthrobacter nicotinovorans</name>
    <name type="common">Arthrobacter nicotinovorans</name>
    <dbReference type="NCBI Taxonomy" id="29320"/>
    <lineage>
        <taxon>Bacteria</taxon>
        <taxon>Bacillati</taxon>
        <taxon>Actinomycetota</taxon>
        <taxon>Actinomycetes</taxon>
        <taxon>Micrococcales</taxon>
        <taxon>Micrococcaceae</taxon>
        <taxon>Paenarthrobacter</taxon>
    </lineage>
</organism>
<dbReference type="EMBL" id="JBBMFV010000004">
    <property type="protein sequence ID" value="MEO3942067.1"/>
    <property type="molecule type" value="Genomic_DNA"/>
</dbReference>
<evidence type="ECO:0000256" key="1">
    <source>
        <dbReference type="SAM" id="MobiDB-lite"/>
    </source>
</evidence>
<dbReference type="RefSeq" id="WP_026541185.1">
    <property type="nucleotide sequence ID" value="NZ_JBBMFV010000004.1"/>
</dbReference>
<evidence type="ECO:0000313" key="3">
    <source>
        <dbReference type="Proteomes" id="UP001448614"/>
    </source>
</evidence>
<dbReference type="Proteomes" id="UP001448614">
    <property type="component" value="Unassembled WGS sequence"/>
</dbReference>
<keyword evidence="3" id="KW-1185">Reference proteome</keyword>
<reference evidence="2 3" key="1">
    <citation type="journal article" date="2024" name="Appl. Microbiol. Biotechnol.">
        <title>Biosynthetic gene clusters with biotechnological applications in novel Antarctic isolates from Actinomycetota.</title>
        <authorList>
            <person name="Bruna P."/>
            <person name="Nunez-Montero K."/>
            <person name="Contreras M.J."/>
            <person name="Leal K."/>
            <person name="Garcia M."/>
            <person name="Abanto M."/>
            <person name="Barrientos L."/>
        </authorList>
    </citation>
    <scope>NUCLEOTIDE SEQUENCE [LARGE SCALE GENOMIC DNA]</scope>
    <source>
        <strain evidence="2 3">Se16.17</strain>
    </source>
</reference>
<sequence length="90" mass="9898">MLIVVHIKEFWDQLSPDTRQWLIDNPGTMIVPRTVTAIINGETGEGSAVDAHGGTQLTDEDRHFIQEQARVHGSASPGEPKFFDSVGPED</sequence>
<accession>A0ABV0GTX7</accession>
<proteinExistence type="predicted"/>